<sequence>MSDSPASAHPMELVFKEAKESKVTTVKNNADVPLKVELECSDDERFRVFILSPNGEIAAHIGAKCLKKRHSRFQPKIKFQKYANVFCQEASSGVALSYLIYILKFSSKFNGFDTEPTPTVFFKTTSYGKSDSSTDRKEGEGSGNCFRKVGEHRCSETANLRAAARRKCSTPSRERAAQGRECPTQASYFEEDGEDDEGDGEDDDT</sequence>
<comment type="caution">
    <text evidence="2">The sequence shown here is derived from an EMBL/GenBank/DDBJ whole genome shotgun (WGS) entry which is preliminary data.</text>
</comment>
<accession>A0AAD4N019</accession>
<feature type="region of interest" description="Disordered" evidence="1">
    <location>
        <begin position="165"/>
        <end position="205"/>
    </location>
</feature>
<protein>
    <submittedName>
        <fullName evidence="2">Uncharacterized protein</fullName>
    </submittedName>
</protein>
<keyword evidence="3" id="KW-1185">Reference proteome</keyword>
<gene>
    <name evidence="2" type="ORF">DdX_12806</name>
</gene>
<dbReference type="Proteomes" id="UP001201812">
    <property type="component" value="Unassembled WGS sequence"/>
</dbReference>
<evidence type="ECO:0000256" key="1">
    <source>
        <dbReference type="SAM" id="MobiDB-lite"/>
    </source>
</evidence>
<dbReference type="AlphaFoldDB" id="A0AAD4N019"/>
<feature type="compositionally biased region" description="Acidic residues" evidence="1">
    <location>
        <begin position="189"/>
        <end position="205"/>
    </location>
</feature>
<reference evidence="2" key="1">
    <citation type="submission" date="2022-01" db="EMBL/GenBank/DDBJ databases">
        <title>Genome Sequence Resource for Two Populations of Ditylenchus destructor, the Migratory Endoparasitic Phytonematode.</title>
        <authorList>
            <person name="Zhang H."/>
            <person name="Lin R."/>
            <person name="Xie B."/>
        </authorList>
    </citation>
    <scope>NUCLEOTIDE SEQUENCE</scope>
    <source>
        <strain evidence="2">BazhouSP</strain>
    </source>
</reference>
<name>A0AAD4N019_9BILA</name>
<organism evidence="2 3">
    <name type="scientific">Ditylenchus destructor</name>
    <dbReference type="NCBI Taxonomy" id="166010"/>
    <lineage>
        <taxon>Eukaryota</taxon>
        <taxon>Metazoa</taxon>
        <taxon>Ecdysozoa</taxon>
        <taxon>Nematoda</taxon>
        <taxon>Chromadorea</taxon>
        <taxon>Rhabditida</taxon>
        <taxon>Tylenchina</taxon>
        <taxon>Tylenchomorpha</taxon>
        <taxon>Sphaerularioidea</taxon>
        <taxon>Anguinidae</taxon>
        <taxon>Anguininae</taxon>
        <taxon>Ditylenchus</taxon>
    </lineage>
</organism>
<proteinExistence type="predicted"/>
<evidence type="ECO:0000313" key="2">
    <source>
        <dbReference type="EMBL" id="KAI1706812.1"/>
    </source>
</evidence>
<evidence type="ECO:0000313" key="3">
    <source>
        <dbReference type="Proteomes" id="UP001201812"/>
    </source>
</evidence>
<dbReference type="EMBL" id="JAKKPZ010000045">
    <property type="protein sequence ID" value="KAI1706812.1"/>
    <property type="molecule type" value="Genomic_DNA"/>
</dbReference>